<evidence type="ECO:0000313" key="1">
    <source>
        <dbReference type="EMBL" id="PWA57957.1"/>
    </source>
</evidence>
<protein>
    <submittedName>
        <fullName evidence="1">Uncharacterized protein</fullName>
    </submittedName>
</protein>
<sequence>MASTPNFDELKALCGSDEIKDCFKFLFGQEETLNDGFIRKVVEWCDGLHEKIAKFADLLEEVRTFNVLDTMVADGMECLIEAQASTGVMLQTVLRLLDVLREARDEKRRHVMVMEVHD</sequence>
<comment type="caution">
    <text evidence="1">The sequence shown here is derived from an EMBL/GenBank/DDBJ whole genome shotgun (WGS) entry which is preliminary data.</text>
</comment>
<dbReference type="Proteomes" id="UP000245207">
    <property type="component" value="Unassembled WGS sequence"/>
</dbReference>
<accession>A0A2U1M9P8</accession>
<name>A0A2U1M9P8_ARTAN</name>
<evidence type="ECO:0000313" key="2">
    <source>
        <dbReference type="Proteomes" id="UP000245207"/>
    </source>
</evidence>
<proteinExistence type="predicted"/>
<keyword evidence="2" id="KW-1185">Reference proteome</keyword>
<gene>
    <name evidence="1" type="ORF">CTI12_AA404480</name>
</gene>
<dbReference type="EMBL" id="PKPP01006026">
    <property type="protein sequence ID" value="PWA57957.1"/>
    <property type="molecule type" value="Genomic_DNA"/>
</dbReference>
<dbReference type="AlphaFoldDB" id="A0A2U1M9P8"/>
<reference evidence="1 2" key="1">
    <citation type="journal article" date="2018" name="Mol. Plant">
        <title>The genome of Artemisia annua provides insight into the evolution of Asteraceae family and artemisinin biosynthesis.</title>
        <authorList>
            <person name="Shen Q."/>
            <person name="Zhang L."/>
            <person name="Liao Z."/>
            <person name="Wang S."/>
            <person name="Yan T."/>
            <person name="Shi P."/>
            <person name="Liu M."/>
            <person name="Fu X."/>
            <person name="Pan Q."/>
            <person name="Wang Y."/>
            <person name="Lv Z."/>
            <person name="Lu X."/>
            <person name="Zhang F."/>
            <person name="Jiang W."/>
            <person name="Ma Y."/>
            <person name="Chen M."/>
            <person name="Hao X."/>
            <person name="Li L."/>
            <person name="Tang Y."/>
            <person name="Lv G."/>
            <person name="Zhou Y."/>
            <person name="Sun X."/>
            <person name="Brodelius P.E."/>
            <person name="Rose J.K.C."/>
            <person name="Tang K."/>
        </authorList>
    </citation>
    <scope>NUCLEOTIDE SEQUENCE [LARGE SCALE GENOMIC DNA]</scope>
    <source>
        <strain evidence="2">cv. Huhao1</strain>
        <tissue evidence="1">Leaf</tissue>
    </source>
</reference>
<organism evidence="1 2">
    <name type="scientific">Artemisia annua</name>
    <name type="common">Sweet wormwood</name>
    <dbReference type="NCBI Taxonomy" id="35608"/>
    <lineage>
        <taxon>Eukaryota</taxon>
        <taxon>Viridiplantae</taxon>
        <taxon>Streptophyta</taxon>
        <taxon>Embryophyta</taxon>
        <taxon>Tracheophyta</taxon>
        <taxon>Spermatophyta</taxon>
        <taxon>Magnoliopsida</taxon>
        <taxon>eudicotyledons</taxon>
        <taxon>Gunneridae</taxon>
        <taxon>Pentapetalae</taxon>
        <taxon>asterids</taxon>
        <taxon>campanulids</taxon>
        <taxon>Asterales</taxon>
        <taxon>Asteraceae</taxon>
        <taxon>Asteroideae</taxon>
        <taxon>Anthemideae</taxon>
        <taxon>Artemisiinae</taxon>
        <taxon>Artemisia</taxon>
    </lineage>
</organism>